<evidence type="ECO:0000256" key="1">
    <source>
        <dbReference type="SAM" id="MobiDB-lite"/>
    </source>
</evidence>
<feature type="region of interest" description="Disordered" evidence="1">
    <location>
        <begin position="285"/>
        <end position="306"/>
    </location>
</feature>
<evidence type="ECO:0000313" key="2">
    <source>
        <dbReference type="EMBL" id="VDI29181.1"/>
    </source>
</evidence>
<protein>
    <submittedName>
        <fullName evidence="2">Uncharacterized protein</fullName>
    </submittedName>
</protein>
<accession>A0A8B6E728</accession>
<dbReference type="Proteomes" id="UP000596742">
    <property type="component" value="Unassembled WGS sequence"/>
</dbReference>
<comment type="caution">
    <text evidence="2">The sequence shown here is derived from an EMBL/GenBank/DDBJ whole genome shotgun (WGS) entry which is preliminary data.</text>
</comment>
<feature type="compositionally biased region" description="Basic and acidic residues" evidence="1">
    <location>
        <begin position="285"/>
        <end position="298"/>
    </location>
</feature>
<organism evidence="2 3">
    <name type="scientific">Mytilus galloprovincialis</name>
    <name type="common">Mediterranean mussel</name>
    <dbReference type="NCBI Taxonomy" id="29158"/>
    <lineage>
        <taxon>Eukaryota</taxon>
        <taxon>Metazoa</taxon>
        <taxon>Spiralia</taxon>
        <taxon>Lophotrochozoa</taxon>
        <taxon>Mollusca</taxon>
        <taxon>Bivalvia</taxon>
        <taxon>Autobranchia</taxon>
        <taxon>Pteriomorphia</taxon>
        <taxon>Mytilida</taxon>
        <taxon>Mytiloidea</taxon>
        <taxon>Mytilidae</taxon>
        <taxon>Mytilinae</taxon>
        <taxon>Mytilus</taxon>
    </lineage>
</organism>
<dbReference type="AlphaFoldDB" id="A0A8B6E728"/>
<proteinExistence type="predicted"/>
<dbReference type="EMBL" id="UYJE01004563">
    <property type="protein sequence ID" value="VDI29181.1"/>
    <property type="molecule type" value="Genomic_DNA"/>
</dbReference>
<gene>
    <name evidence="2" type="ORF">MGAL_10B010717</name>
</gene>
<dbReference type="OrthoDB" id="5988093at2759"/>
<name>A0A8B6E728_MYTGA</name>
<keyword evidence="3" id="KW-1185">Reference proteome</keyword>
<evidence type="ECO:0000313" key="3">
    <source>
        <dbReference type="Proteomes" id="UP000596742"/>
    </source>
</evidence>
<reference evidence="2" key="1">
    <citation type="submission" date="2018-11" db="EMBL/GenBank/DDBJ databases">
        <authorList>
            <person name="Alioto T."/>
            <person name="Alioto T."/>
        </authorList>
    </citation>
    <scope>NUCLEOTIDE SEQUENCE</scope>
</reference>
<sequence>MTEPTEDRPLKRTIPTDLQKKVEEMQIKIPRIAGPPGDLDEEKKRWLIVGICLHSIISPLLRKYVYCIVSSLYRSLVNRNNIDMQGWNRYLWKFPDTNEYYLNYKSINNNYDNWKNDYHMYDYKVMSHVDLSKLFLQPNMTHYSAIDESCDASALLGMITNISLFPPAVQTVAKKIKSEIRNKWAHCDFKDWNAAKYEDSFNLMTQLVKNVGTSSTEEHTILGELNTWATNGQNLVSGLKLGIDIVGEIRQQTQVLSEYALKLSTETESEKNHLQTELNNLKNDLQKRMSNVERRDETNSGGKALW</sequence>